<protein>
    <submittedName>
        <fullName evidence="1">Uncharacterized protein</fullName>
    </submittedName>
</protein>
<comment type="caution">
    <text evidence="1">The sequence shown here is derived from an EMBL/GenBank/DDBJ whole genome shotgun (WGS) entry which is preliminary data.</text>
</comment>
<dbReference type="EMBL" id="JACVVK020000585">
    <property type="protein sequence ID" value="KAK7464570.1"/>
    <property type="molecule type" value="Genomic_DNA"/>
</dbReference>
<keyword evidence="2" id="KW-1185">Reference proteome</keyword>
<evidence type="ECO:0000313" key="1">
    <source>
        <dbReference type="EMBL" id="KAK7464570.1"/>
    </source>
</evidence>
<accession>A0ABD0J7X0</accession>
<sequence length="174" mass="19286">MQKLSKRNARLKWPKEWLGREDAQGIRRLVSSNSVATDAKERKVHSGPSGEKLAVCKGTICSPNTRPLAGHIDLDLGEDVTLKDPVKVFFVPKLAKQYNGSNLEGTKYAGKRVQFHLAFTLANGYEAYTIKLLKKYKCSKCPRMMEMTSHQGRTVCSSCKVPTTTRKGAPSASQ</sequence>
<reference evidence="1 2" key="1">
    <citation type="journal article" date="2023" name="Sci. Data">
        <title>Genome assembly of the Korean intertidal mud-creeper Batillaria attramentaria.</title>
        <authorList>
            <person name="Patra A.K."/>
            <person name="Ho P.T."/>
            <person name="Jun S."/>
            <person name="Lee S.J."/>
            <person name="Kim Y."/>
            <person name="Won Y.J."/>
        </authorList>
    </citation>
    <scope>NUCLEOTIDE SEQUENCE [LARGE SCALE GENOMIC DNA]</scope>
    <source>
        <strain evidence="1">Wonlab-2016</strain>
    </source>
</reference>
<gene>
    <name evidence="1" type="ORF">BaRGS_00037880</name>
</gene>
<proteinExistence type="predicted"/>
<dbReference type="Proteomes" id="UP001519460">
    <property type="component" value="Unassembled WGS sequence"/>
</dbReference>
<organism evidence="1 2">
    <name type="scientific">Batillaria attramentaria</name>
    <dbReference type="NCBI Taxonomy" id="370345"/>
    <lineage>
        <taxon>Eukaryota</taxon>
        <taxon>Metazoa</taxon>
        <taxon>Spiralia</taxon>
        <taxon>Lophotrochozoa</taxon>
        <taxon>Mollusca</taxon>
        <taxon>Gastropoda</taxon>
        <taxon>Caenogastropoda</taxon>
        <taxon>Sorbeoconcha</taxon>
        <taxon>Cerithioidea</taxon>
        <taxon>Batillariidae</taxon>
        <taxon>Batillaria</taxon>
    </lineage>
</organism>
<evidence type="ECO:0000313" key="2">
    <source>
        <dbReference type="Proteomes" id="UP001519460"/>
    </source>
</evidence>
<name>A0ABD0J7X0_9CAEN</name>
<dbReference type="AlphaFoldDB" id="A0ABD0J7X0"/>